<keyword evidence="3" id="KW-1185">Reference proteome</keyword>
<protein>
    <recommendedName>
        <fullName evidence="4">SPFH domain/Band 7 family protein</fullName>
    </recommendedName>
</protein>
<feature type="region of interest" description="Disordered" evidence="1">
    <location>
        <begin position="194"/>
        <end position="231"/>
    </location>
</feature>
<feature type="region of interest" description="Disordered" evidence="1">
    <location>
        <begin position="308"/>
        <end position="339"/>
    </location>
</feature>
<feature type="compositionally biased region" description="Basic and acidic residues" evidence="1">
    <location>
        <begin position="480"/>
        <end position="540"/>
    </location>
</feature>
<evidence type="ECO:0000313" key="3">
    <source>
        <dbReference type="Proteomes" id="UP000608522"/>
    </source>
</evidence>
<feature type="compositionally biased region" description="Basic and acidic residues" evidence="1">
    <location>
        <begin position="244"/>
        <end position="260"/>
    </location>
</feature>
<feature type="compositionally biased region" description="Low complexity" evidence="1">
    <location>
        <begin position="455"/>
        <end position="464"/>
    </location>
</feature>
<name>A0ABQ3TC45_9ACTN</name>
<evidence type="ECO:0008006" key="4">
    <source>
        <dbReference type="Google" id="ProtNLM"/>
    </source>
</evidence>
<evidence type="ECO:0000313" key="2">
    <source>
        <dbReference type="EMBL" id="GHI77993.1"/>
    </source>
</evidence>
<gene>
    <name evidence="2" type="ORF">Sspor_35540</name>
</gene>
<proteinExistence type="predicted"/>
<comment type="caution">
    <text evidence="2">The sequence shown here is derived from an EMBL/GenBank/DDBJ whole genome shotgun (WGS) entry which is preliminary data.</text>
</comment>
<organism evidence="2 3">
    <name type="scientific">Streptomyces spororaveus</name>
    <dbReference type="NCBI Taxonomy" id="284039"/>
    <lineage>
        <taxon>Bacteria</taxon>
        <taxon>Bacillati</taxon>
        <taxon>Actinomycetota</taxon>
        <taxon>Actinomycetes</taxon>
        <taxon>Kitasatosporales</taxon>
        <taxon>Streptomycetaceae</taxon>
        <taxon>Streptomyces</taxon>
    </lineage>
</organism>
<feature type="region of interest" description="Disordered" evidence="1">
    <location>
        <begin position="244"/>
        <end position="270"/>
    </location>
</feature>
<feature type="region of interest" description="Disordered" evidence="1">
    <location>
        <begin position="352"/>
        <end position="387"/>
    </location>
</feature>
<evidence type="ECO:0000256" key="1">
    <source>
        <dbReference type="SAM" id="MobiDB-lite"/>
    </source>
</evidence>
<dbReference type="RefSeq" id="WP_202199911.1">
    <property type="nucleotide sequence ID" value="NZ_BAAATO010000057.1"/>
</dbReference>
<reference evidence="3" key="1">
    <citation type="submission" date="2023-07" db="EMBL/GenBank/DDBJ databases">
        <title>Whole genome shotgun sequence of Streptomyces spororaveus NBRC 15456.</title>
        <authorList>
            <person name="Komaki H."/>
            <person name="Tamura T."/>
        </authorList>
    </citation>
    <scope>NUCLEOTIDE SEQUENCE [LARGE SCALE GENOMIC DNA]</scope>
    <source>
        <strain evidence="3">NBRC 15456</strain>
    </source>
</reference>
<accession>A0ABQ3TC45</accession>
<sequence length="578" mass="66672">MTTIRKAYPLVEERVLAPAPRTGRRFWNQPTRSHDELPRVSAHQVLVYRTGDQYLTDHGVRGPGDETVLNAGSVTVVDCRTDVPVTVGTDVPSAETDGFTVQVAFHCTVTDPVAVVREGVVDVESRLLGYLRALPGLTDVTQQWPLEAGKEVSRRLTARLIAYLEMEPPRITGLSVGAPYLTVLTPEEFAAQRRRADEERREHEHDRVKEAVRREREEMEHEREKERERMDAERKALEMRHQQELDDLRRSYTHRTDAENQHYTQKLKRKDNEFERTEALKDLEDFGTDPANTDILAQRRGEIAYSELAERQRETDRVRRERQREDEERHWENAERRRHAEREDLRYSLEREDRHREVDRQDQRAALDAARDEQREQRAADRDDRLRRRAEQREDVLADRAERRHRSDRRDNINQELGRQMINRGLLDNAPLDARAFVERLSTGQGLLDQDEPAAAAGAVGAAADTPQLKEGSGTSSQDRTGERPRAYDDEAPYERKQEQYGREYDAGDGRRDDPYTDDRYGDDRYGDGDGGGRADRPARDGNSGQDRDGDDDARSARRPLIADDDDLGEAGREERGR</sequence>
<dbReference type="EMBL" id="BNED01000005">
    <property type="protein sequence ID" value="GHI77993.1"/>
    <property type="molecule type" value="Genomic_DNA"/>
</dbReference>
<feature type="region of interest" description="Disordered" evidence="1">
    <location>
        <begin position="455"/>
        <end position="578"/>
    </location>
</feature>
<dbReference type="Proteomes" id="UP000608522">
    <property type="component" value="Unassembled WGS sequence"/>
</dbReference>